<evidence type="ECO:0000313" key="3">
    <source>
        <dbReference type="EMBL" id="EEU38398.1"/>
    </source>
</evidence>
<feature type="region of interest" description="Disordered" evidence="1">
    <location>
        <begin position="54"/>
        <end position="126"/>
    </location>
</feature>
<gene>
    <name evidence="3" type="ORF">NECHADRAFT_77111</name>
</gene>
<keyword evidence="4" id="KW-1185">Reference proteome</keyword>
<evidence type="ECO:0000256" key="2">
    <source>
        <dbReference type="SAM" id="SignalP"/>
    </source>
</evidence>
<feature type="signal peptide" evidence="2">
    <location>
        <begin position="1"/>
        <end position="21"/>
    </location>
</feature>
<dbReference type="RefSeq" id="XP_003044111.1">
    <property type="nucleotide sequence ID" value="XM_003044065.1"/>
</dbReference>
<dbReference type="Proteomes" id="UP000005206">
    <property type="component" value="Chromosome 2"/>
</dbReference>
<dbReference type="VEuPathDB" id="FungiDB:NECHADRAFT_77111"/>
<feature type="chain" id="PRO_5002989014" evidence="2">
    <location>
        <begin position="22"/>
        <end position="280"/>
    </location>
</feature>
<protein>
    <submittedName>
        <fullName evidence="3">Uncharacterized protein</fullName>
    </submittedName>
</protein>
<dbReference type="KEGG" id="nhe:NECHADRAFT_77111"/>
<dbReference type="InParanoid" id="C7ZCN2"/>
<proteinExistence type="predicted"/>
<dbReference type="GeneID" id="9670436"/>
<keyword evidence="2" id="KW-0732">Signal</keyword>
<dbReference type="OrthoDB" id="5098927at2759"/>
<evidence type="ECO:0000313" key="4">
    <source>
        <dbReference type="Proteomes" id="UP000005206"/>
    </source>
</evidence>
<sequence>MVPRVGLLLAFSLVYIESSIAGPCIPGTTSTAVTSSEAESATSYSVSFTTVVTTDSTTSGTDSSTTSLTLTESSTESTTFVSSTSSAPVSSDSTTLLTSEATTSEATTSLSTQTSATSTSPQPDSTAFNIIPEAGSAASGFLKVRTILGGEVYFNNPYTSYQTGVFVVNGATRHLTERGSQSICAFFRTGQGYGDLIGCQPDVNPDVQQVPITCQLTASEKIQCSVAGKFCYYQGDMLHCDDRGSYSSLYIEGLSSDGYGVVLGPSGLSLSSVELSAVPI</sequence>
<reference evidence="3 4" key="1">
    <citation type="journal article" date="2009" name="PLoS Genet.">
        <title>The genome of Nectria haematococca: contribution of supernumerary chromosomes to gene expansion.</title>
        <authorList>
            <person name="Coleman J.J."/>
            <person name="Rounsley S.D."/>
            <person name="Rodriguez-Carres M."/>
            <person name="Kuo A."/>
            <person name="Wasmann C.C."/>
            <person name="Grimwood J."/>
            <person name="Schmutz J."/>
            <person name="Taga M."/>
            <person name="White G.J."/>
            <person name="Zhou S."/>
            <person name="Schwartz D.C."/>
            <person name="Freitag M."/>
            <person name="Ma L.J."/>
            <person name="Danchin E.G."/>
            <person name="Henrissat B."/>
            <person name="Coutinho P.M."/>
            <person name="Nelson D.R."/>
            <person name="Straney D."/>
            <person name="Napoli C.A."/>
            <person name="Barker B.M."/>
            <person name="Gribskov M."/>
            <person name="Rep M."/>
            <person name="Kroken S."/>
            <person name="Molnar I."/>
            <person name="Rensing C."/>
            <person name="Kennell J.C."/>
            <person name="Zamora J."/>
            <person name="Farman M.L."/>
            <person name="Selker E.U."/>
            <person name="Salamov A."/>
            <person name="Shapiro H."/>
            <person name="Pangilinan J."/>
            <person name="Lindquist E."/>
            <person name="Lamers C."/>
            <person name="Grigoriev I.V."/>
            <person name="Geiser D.M."/>
            <person name="Covert S.F."/>
            <person name="Temporini E."/>
            <person name="Vanetten H.D."/>
        </authorList>
    </citation>
    <scope>NUCLEOTIDE SEQUENCE [LARGE SCALE GENOMIC DNA]</scope>
    <source>
        <strain evidence="4">ATCC MYA-4622 / CBS 123669 / FGSC 9596 / NRRL 45880 / 77-13-4</strain>
    </source>
</reference>
<evidence type="ECO:0000256" key="1">
    <source>
        <dbReference type="SAM" id="MobiDB-lite"/>
    </source>
</evidence>
<organism evidence="3 4">
    <name type="scientific">Fusarium vanettenii (strain ATCC MYA-4622 / CBS 123669 / FGSC 9596 / NRRL 45880 / 77-13-4)</name>
    <name type="common">Fusarium solani subsp. pisi</name>
    <dbReference type="NCBI Taxonomy" id="660122"/>
    <lineage>
        <taxon>Eukaryota</taxon>
        <taxon>Fungi</taxon>
        <taxon>Dikarya</taxon>
        <taxon>Ascomycota</taxon>
        <taxon>Pezizomycotina</taxon>
        <taxon>Sordariomycetes</taxon>
        <taxon>Hypocreomycetidae</taxon>
        <taxon>Hypocreales</taxon>
        <taxon>Nectriaceae</taxon>
        <taxon>Fusarium</taxon>
        <taxon>Fusarium solani species complex</taxon>
        <taxon>Fusarium vanettenii</taxon>
    </lineage>
</organism>
<accession>C7ZCN2</accession>
<dbReference type="AlphaFoldDB" id="C7ZCN2"/>
<name>C7ZCN2_FUSV7</name>
<dbReference type="HOGENOM" id="CLU_1061880_0_0_1"/>
<dbReference type="eggNOG" id="ENOG502T3T2">
    <property type="taxonomic scope" value="Eukaryota"/>
</dbReference>
<dbReference type="EMBL" id="GG698918">
    <property type="protein sequence ID" value="EEU38398.1"/>
    <property type="molecule type" value="Genomic_DNA"/>
</dbReference>
<dbReference type="OMA" id="PIDCELG"/>